<proteinExistence type="predicted"/>
<feature type="compositionally biased region" description="Low complexity" evidence="1">
    <location>
        <begin position="36"/>
        <end position="49"/>
    </location>
</feature>
<evidence type="ECO:0000256" key="1">
    <source>
        <dbReference type="SAM" id="MobiDB-lite"/>
    </source>
</evidence>
<feature type="region of interest" description="Disordered" evidence="1">
    <location>
        <begin position="28"/>
        <end position="54"/>
    </location>
</feature>
<accession>A0ABR5I8C6</accession>
<dbReference type="EMBL" id="LDTZ01000022">
    <property type="protein sequence ID" value="KNA89826.1"/>
    <property type="molecule type" value="Genomic_DNA"/>
</dbReference>
<dbReference type="Proteomes" id="UP000037247">
    <property type="component" value="Unassembled WGS sequence"/>
</dbReference>
<evidence type="ECO:0000256" key="2">
    <source>
        <dbReference type="SAM" id="SignalP"/>
    </source>
</evidence>
<name>A0ABR5I8C6_9ACTN</name>
<gene>
    <name evidence="3" type="ORF">ABW18_19315</name>
</gene>
<organism evidence="3 4">
    <name type="scientific">Gordonia jacobaea</name>
    <dbReference type="NCBI Taxonomy" id="122202"/>
    <lineage>
        <taxon>Bacteria</taxon>
        <taxon>Bacillati</taxon>
        <taxon>Actinomycetota</taxon>
        <taxon>Actinomycetes</taxon>
        <taxon>Mycobacteriales</taxon>
        <taxon>Gordoniaceae</taxon>
        <taxon>Gordonia</taxon>
    </lineage>
</organism>
<dbReference type="PROSITE" id="PS51257">
    <property type="entry name" value="PROKAR_LIPOPROTEIN"/>
    <property type="match status" value="1"/>
</dbReference>
<sequence>MSKRIVVGICCGAALVLSLAGCSLPGEPVAQSNSGATDITTSTADSATAQPTGPSVGTATMKVVGGPTPVTIRYRINGGPETRTESAVTLPWSKDYPVYNEVSSSVSVTGGTEVGCAIMMGSSLVPYKTEPNPTCEFAYYG</sequence>
<keyword evidence="2" id="KW-0732">Signal</keyword>
<dbReference type="RefSeq" id="WP_235434455.1">
    <property type="nucleotide sequence ID" value="NZ_JAQDQF010000004.1"/>
</dbReference>
<evidence type="ECO:0000313" key="4">
    <source>
        <dbReference type="Proteomes" id="UP000037247"/>
    </source>
</evidence>
<keyword evidence="4" id="KW-1185">Reference proteome</keyword>
<evidence type="ECO:0008006" key="5">
    <source>
        <dbReference type="Google" id="ProtNLM"/>
    </source>
</evidence>
<dbReference type="Gene3D" id="2.60.40.2880">
    <property type="entry name" value="MmpS1-5, C-terminal soluble domain"/>
    <property type="match status" value="1"/>
</dbReference>
<reference evidence="3 4" key="1">
    <citation type="submission" date="2015-05" db="EMBL/GenBank/DDBJ databases">
        <title>Draft genome sequence of the bacterium Gordonia jacobaea a new member of the Gordonia genus.</title>
        <authorList>
            <person name="Jimenez-Galisteo G."/>
            <person name="Dominguez A."/>
            <person name="Munoz E."/>
            <person name="Vinas M."/>
        </authorList>
    </citation>
    <scope>NUCLEOTIDE SEQUENCE [LARGE SCALE GENOMIC DNA]</scope>
    <source>
        <strain evidence="4">mv1</strain>
    </source>
</reference>
<dbReference type="InterPro" id="IPR038468">
    <property type="entry name" value="MmpS_C"/>
</dbReference>
<protein>
    <recommendedName>
        <fullName evidence="5">MmpS family membrane protein</fullName>
    </recommendedName>
</protein>
<evidence type="ECO:0000313" key="3">
    <source>
        <dbReference type="EMBL" id="KNA89826.1"/>
    </source>
</evidence>
<feature type="chain" id="PRO_5045163759" description="MmpS family membrane protein" evidence="2">
    <location>
        <begin position="26"/>
        <end position="141"/>
    </location>
</feature>
<feature type="signal peptide" evidence="2">
    <location>
        <begin position="1"/>
        <end position="25"/>
    </location>
</feature>
<comment type="caution">
    <text evidence="3">The sequence shown here is derived from an EMBL/GenBank/DDBJ whole genome shotgun (WGS) entry which is preliminary data.</text>
</comment>